<accession>A0A3B0YQF2</accession>
<evidence type="ECO:0000313" key="8">
    <source>
        <dbReference type="EMBL" id="VAW83135.1"/>
    </source>
</evidence>
<evidence type="ECO:0000256" key="3">
    <source>
        <dbReference type="ARBA" id="ARBA00022748"/>
    </source>
</evidence>
<evidence type="ECO:0000256" key="2">
    <source>
        <dbReference type="ARBA" id="ARBA00022692"/>
    </source>
</evidence>
<feature type="transmembrane region" description="Helical" evidence="6">
    <location>
        <begin position="70"/>
        <end position="90"/>
    </location>
</feature>
<comment type="subcellular location">
    <subcellularLocation>
        <location evidence="1">Membrane</location>
        <topology evidence="1">Multi-pass membrane protein</topology>
    </subcellularLocation>
</comment>
<dbReference type="GO" id="GO:0017004">
    <property type="term" value="P:cytochrome complex assembly"/>
    <property type="evidence" value="ECO:0007669"/>
    <property type="project" value="UniProtKB-KW"/>
</dbReference>
<keyword evidence="4 6" id="KW-1133">Transmembrane helix</keyword>
<protein>
    <recommendedName>
        <fullName evidence="7">ResB-like domain-containing protein</fullName>
    </recommendedName>
</protein>
<reference evidence="8" key="1">
    <citation type="submission" date="2018-06" db="EMBL/GenBank/DDBJ databases">
        <authorList>
            <person name="Zhirakovskaya E."/>
        </authorList>
    </citation>
    <scope>NUCLEOTIDE SEQUENCE</scope>
</reference>
<keyword evidence="3" id="KW-0201">Cytochrome c-type biogenesis</keyword>
<evidence type="ECO:0000259" key="7">
    <source>
        <dbReference type="Pfam" id="PF05140"/>
    </source>
</evidence>
<evidence type="ECO:0000256" key="4">
    <source>
        <dbReference type="ARBA" id="ARBA00022989"/>
    </source>
</evidence>
<feature type="transmembrane region" description="Helical" evidence="6">
    <location>
        <begin position="296"/>
        <end position="315"/>
    </location>
</feature>
<dbReference type="GO" id="GO:0016020">
    <property type="term" value="C:membrane"/>
    <property type="evidence" value="ECO:0007669"/>
    <property type="project" value="UniProtKB-SubCell"/>
</dbReference>
<dbReference type="EMBL" id="UOFO01000002">
    <property type="protein sequence ID" value="VAW83135.1"/>
    <property type="molecule type" value="Genomic_DNA"/>
</dbReference>
<dbReference type="InterPro" id="IPR007816">
    <property type="entry name" value="ResB-like_domain"/>
</dbReference>
<name>A0A3B0YQF2_9ZZZZ</name>
<feature type="transmembrane region" description="Helical" evidence="6">
    <location>
        <begin position="12"/>
        <end position="31"/>
    </location>
</feature>
<gene>
    <name evidence="8" type="ORF">MNBD_GAMMA16-439</name>
</gene>
<evidence type="ECO:0000256" key="6">
    <source>
        <dbReference type="SAM" id="Phobius"/>
    </source>
</evidence>
<organism evidence="8">
    <name type="scientific">hydrothermal vent metagenome</name>
    <dbReference type="NCBI Taxonomy" id="652676"/>
    <lineage>
        <taxon>unclassified sequences</taxon>
        <taxon>metagenomes</taxon>
        <taxon>ecological metagenomes</taxon>
    </lineage>
</organism>
<feature type="transmembrane region" description="Helical" evidence="6">
    <location>
        <begin position="37"/>
        <end position="58"/>
    </location>
</feature>
<keyword evidence="2 6" id="KW-0812">Transmembrane</keyword>
<evidence type="ECO:0000256" key="5">
    <source>
        <dbReference type="ARBA" id="ARBA00023136"/>
    </source>
</evidence>
<dbReference type="AlphaFoldDB" id="A0A3B0YQF2"/>
<evidence type="ECO:0000256" key="1">
    <source>
        <dbReference type="ARBA" id="ARBA00004141"/>
    </source>
</evidence>
<dbReference type="Pfam" id="PF05140">
    <property type="entry name" value="ResB"/>
    <property type="match status" value="1"/>
</dbReference>
<sequence length="346" mass="39099">MLNNKVLRSLGSPRLAMLGMLALGIGATLSYGNPDTVSIWVLVYPLLFLSLNLLIAILTNPRIYRRYGLLLFHVGLLAMVILAAIGRLTLFEAEVEMVRDTVFDPSEVLRAKAGVWHDDKLTQVRFQQSHYTVDYTAGLVRGKTRSYITLFAEDGTAIQKVVGDDTPLVLEGYRFYTSFNKGFAPILTWRPADGSEPLTGVVHMPSYPLFEYKQDNQWTPPGSDPINFWLRLDTGLTEEKAWTLDGRHAEGILVVKSGGQRIELHLGDSTELPGGVLVYEQLTTWLGYKIYYDPTLFWMFIASVLSVLGMTVHFWRKISLNVEDRVHYAERDTKIRHTVSISKRSV</sequence>
<proteinExistence type="predicted"/>
<keyword evidence="5 6" id="KW-0472">Membrane</keyword>
<feature type="domain" description="ResB-like" evidence="7">
    <location>
        <begin position="64"/>
        <end position="315"/>
    </location>
</feature>